<gene>
    <name evidence="1" type="ORF">UW63_C0009G0001</name>
</gene>
<dbReference type="AlphaFoldDB" id="A0A0G1LS97"/>
<sequence>MNRDLPICLYGGLALIATPGLEPLVSQLKEGVKNFGERANNYRTPVDIGLVQIDGLRINGEPKIGSSPKWICQHDCVILASGPGTPEMVTNLLLTIYHVRCQGAKRIHVIFGYWLTLE</sequence>
<accession>A0A0G1LS97</accession>
<evidence type="ECO:0000313" key="1">
    <source>
        <dbReference type="EMBL" id="KKT71732.1"/>
    </source>
</evidence>
<name>A0A0G1LS97_9BACT</name>
<evidence type="ECO:0000313" key="2">
    <source>
        <dbReference type="Proteomes" id="UP000034154"/>
    </source>
</evidence>
<proteinExistence type="predicted"/>
<protein>
    <submittedName>
        <fullName evidence="1">Uncharacterized protein</fullName>
    </submittedName>
</protein>
<dbReference type="EMBL" id="LCJB01000009">
    <property type="protein sequence ID" value="KKT71732.1"/>
    <property type="molecule type" value="Genomic_DNA"/>
</dbReference>
<organism evidence="1 2">
    <name type="scientific">Candidatus Uhrbacteria bacterium GW2011_GWF2_44_350</name>
    <dbReference type="NCBI Taxonomy" id="1619000"/>
    <lineage>
        <taxon>Bacteria</taxon>
        <taxon>Candidatus Uhriibacteriota</taxon>
    </lineage>
</organism>
<comment type="caution">
    <text evidence="1">The sequence shown here is derived from an EMBL/GenBank/DDBJ whole genome shotgun (WGS) entry which is preliminary data.</text>
</comment>
<dbReference type="Proteomes" id="UP000034154">
    <property type="component" value="Unassembled WGS sequence"/>
</dbReference>
<reference evidence="1 2" key="1">
    <citation type="journal article" date="2015" name="Nature">
        <title>rRNA introns, odd ribosomes, and small enigmatic genomes across a large radiation of phyla.</title>
        <authorList>
            <person name="Brown C.T."/>
            <person name="Hug L.A."/>
            <person name="Thomas B.C."/>
            <person name="Sharon I."/>
            <person name="Castelle C.J."/>
            <person name="Singh A."/>
            <person name="Wilkins M.J."/>
            <person name="Williams K.H."/>
            <person name="Banfield J.F."/>
        </authorList>
    </citation>
    <scope>NUCLEOTIDE SEQUENCE [LARGE SCALE GENOMIC DNA]</scope>
</reference>